<evidence type="ECO:0000313" key="2">
    <source>
        <dbReference type="Proteomes" id="UP001168642"/>
    </source>
</evidence>
<organism evidence="1 2">
    <name type="scientific">Wenyingzhuangia gilva</name>
    <dbReference type="NCBI Taxonomy" id="3057677"/>
    <lineage>
        <taxon>Bacteria</taxon>
        <taxon>Pseudomonadati</taxon>
        <taxon>Bacteroidota</taxon>
        <taxon>Flavobacteriia</taxon>
        <taxon>Flavobacteriales</taxon>
        <taxon>Flavobacteriaceae</taxon>
        <taxon>Wenyingzhuangia</taxon>
    </lineage>
</organism>
<dbReference type="GO" id="GO:0016787">
    <property type="term" value="F:hydrolase activity"/>
    <property type="evidence" value="ECO:0007669"/>
    <property type="project" value="UniProtKB-KW"/>
</dbReference>
<dbReference type="Proteomes" id="UP001168642">
    <property type="component" value="Unassembled WGS sequence"/>
</dbReference>
<name>A0ABT8VRH6_9FLAO</name>
<protein>
    <submittedName>
        <fullName evidence="1">Alpha/beta hydrolase</fullName>
    </submittedName>
</protein>
<dbReference type="InterPro" id="IPR029058">
    <property type="entry name" value="AB_hydrolase_fold"/>
</dbReference>
<sequence>MKTENITHVYLLPGMSACSAIFERIQLPKEKYKMHFLEWIMPISKKESLVDYTQRFAKQITEKNPVLVGVSFGGVLAQEIAQIIPCKKIILISSVKSPEEYSPFFKTVKATKLYKLLPISFINWTENFLHKNGSKKIKNTLTVYRKFLPVRNKLYTQWAVRSFLYWKGCKNKTDLVHFHGNADQIIPIKHIKNCEIIKNGTHVMILTKSSTIQQHILRCLA</sequence>
<dbReference type="SUPFAM" id="SSF53474">
    <property type="entry name" value="alpha/beta-Hydrolases"/>
    <property type="match status" value="1"/>
</dbReference>
<gene>
    <name evidence="1" type="ORF">QVZ41_06915</name>
</gene>
<keyword evidence="1" id="KW-0378">Hydrolase</keyword>
<proteinExistence type="predicted"/>
<keyword evidence="2" id="KW-1185">Reference proteome</keyword>
<dbReference type="PROSITE" id="PS51257">
    <property type="entry name" value="PROKAR_LIPOPROTEIN"/>
    <property type="match status" value="1"/>
</dbReference>
<dbReference type="Pfam" id="PF05728">
    <property type="entry name" value="UPF0227"/>
    <property type="match status" value="1"/>
</dbReference>
<comment type="caution">
    <text evidence="1">The sequence shown here is derived from an EMBL/GenBank/DDBJ whole genome shotgun (WGS) entry which is preliminary data.</text>
</comment>
<dbReference type="Gene3D" id="3.40.50.1820">
    <property type="entry name" value="alpha/beta hydrolase"/>
    <property type="match status" value="1"/>
</dbReference>
<dbReference type="InterPro" id="IPR008886">
    <property type="entry name" value="UPF0227/Esterase_YqiA"/>
</dbReference>
<reference evidence="1" key="1">
    <citation type="submission" date="2023-07" db="EMBL/GenBank/DDBJ databases">
        <title>Wenyingzhuangia sp. chi5 genome sequencing and assembly.</title>
        <authorList>
            <person name="Park S."/>
        </authorList>
    </citation>
    <scope>NUCLEOTIDE SEQUENCE</scope>
    <source>
        <strain evidence="1">Chi5</strain>
    </source>
</reference>
<accession>A0ABT8VRH6</accession>
<evidence type="ECO:0000313" key="1">
    <source>
        <dbReference type="EMBL" id="MDO3694575.1"/>
    </source>
</evidence>
<dbReference type="RefSeq" id="WP_302883820.1">
    <property type="nucleotide sequence ID" value="NZ_JAUMIT010000002.1"/>
</dbReference>
<dbReference type="EMBL" id="JAUMIT010000002">
    <property type="protein sequence ID" value="MDO3694575.1"/>
    <property type="molecule type" value="Genomic_DNA"/>
</dbReference>